<dbReference type="PANTHER" id="PTHR32178">
    <property type="entry name" value="FAM187"/>
    <property type="match status" value="1"/>
</dbReference>
<evidence type="ECO:0000256" key="1">
    <source>
        <dbReference type="ARBA" id="ARBA00004479"/>
    </source>
</evidence>
<comment type="subcellular location">
    <subcellularLocation>
        <location evidence="1">Membrane</location>
        <topology evidence="1">Single-pass type I membrane protein</topology>
    </subcellularLocation>
</comment>
<keyword evidence="8" id="KW-1185">Reference proteome</keyword>
<comment type="caution">
    <text evidence="7">The sequence shown here is derived from an EMBL/GenBank/DDBJ whole genome shotgun (WGS) entry which is preliminary data.</text>
</comment>
<dbReference type="Proteomes" id="UP000691718">
    <property type="component" value="Unassembled WGS sequence"/>
</dbReference>
<dbReference type="InterPro" id="IPR039311">
    <property type="entry name" value="FAM187A/B"/>
</dbReference>
<name>A0A8S3XH57_PARAO</name>
<evidence type="ECO:0000313" key="7">
    <source>
        <dbReference type="EMBL" id="CAG5019872.1"/>
    </source>
</evidence>
<keyword evidence="5" id="KW-0472">Membrane</keyword>
<protein>
    <submittedName>
        <fullName evidence="7">(apollo) hypothetical protein</fullName>
    </submittedName>
</protein>
<dbReference type="OrthoDB" id="524326at2759"/>
<evidence type="ECO:0000256" key="4">
    <source>
        <dbReference type="ARBA" id="ARBA00022989"/>
    </source>
</evidence>
<keyword evidence="6" id="KW-0325">Glycoprotein</keyword>
<evidence type="ECO:0000256" key="3">
    <source>
        <dbReference type="ARBA" id="ARBA00022729"/>
    </source>
</evidence>
<dbReference type="AlphaFoldDB" id="A0A8S3XH57"/>
<keyword evidence="3" id="KW-0732">Signal</keyword>
<evidence type="ECO:0000256" key="5">
    <source>
        <dbReference type="ARBA" id="ARBA00023136"/>
    </source>
</evidence>
<dbReference type="EMBL" id="CAJQZP010001133">
    <property type="protein sequence ID" value="CAG5019872.1"/>
    <property type="molecule type" value="Genomic_DNA"/>
</dbReference>
<gene>
    <name evidence="7" type="ORF">PAPOLLO_LOCUS17157</name>
</gene>
<sequence length="231" mass="25430">MEEKEMAVDDGDLIIFYVRPPDAGVYQCQIGFAVSGLVILEVLDDEDPYTVVKPHSSRGPYSSPPKPITSELVVFSSWSVWSECSRCGVVGRRRRYGICYVGYGELNQNKNKDEASDSSSEDSVLLDDVGIKLFQAFPGGVPCGSQLLPKTIKKLPALGSRRNEIMIALCKIPCKSQVFELRSNKGEIIERTNNSEGVYSLRQKEPPQPPTVVQDIIFAAKGSRVIVKCPG</sequence>
<dbReference type="PANTHER" id="PTHR32178:SF6">
    <property type="entry name" value="IG-LIKE DOMAIN-CONTAINING PROTEIN"/>
    <property type="match status" value="1"/>
</dbReference>
<reference evidence="7" key="1">
    <citation type="submission" date="2021-04" db="EMBL/GenBank/DDBJ databases">
        <authorList>
            <person name="Tunstrom K."/>
        </authorList>
    </citation>
    <scope>NUCLEOTIDE SEQUENCE</scope>
</reference>
<evidence type="ECO:0000256" key="6">
    <source>
        <dbReference type="ARBA" id="ARBA00023180"/>
    </source>
</evidence>
<evidence type="ECO:0000313" key="8">
    <source>
        <dbReference type="Proteomes" id="UP000691718"/>
    </source>
</evidence>
<keyword evidence="2" id="KW-0812">Transmembrane</keyword>
<keyword evidence="4" id="KW-1133">Transmembrane helix</keyword>
<evidence type="ECO:0000256" key="2">
    <source>
        <dbReference type="ARBA" id="ARBA00022692"/>
    </source>
</evidence>
<proteinExistence type="predicted"/>
<dbReference type="GO" id="GO:0016020">
    <property type="term" value="C:membrane"/>
    <property type="evidence" value="ECO:0007669"/>
    <property type="project" value="UniProtKB-SubCell"/>
</dbReference>
<accession>A0A8S3XH57</accession>
<organism evidence="7 8">
    <name type="scientific">Parnassius apollo</name>
    <name type="common">Apollo butterfly</name>
    <name type="synonym">Papilio apollo</name>
    <dbReference type="NCBI Taxonomy" id="110799"/>
    <lineage>
        <taxon>Eukaryota</taxon>
        <taxon>Metazoa</taxon>
        <taxon>Ecdysozoa</taxon>
        <taxon>Arthropoda</taxon>
        <taxon>Hexapoda</taxon>
        <taxon>Insecta</taxon>
        <taxon>Pterygota</taxon>
        <taxon>Neoptera</taxon>
        <taxon>Endopterygota</taxon>
        <taxon>Lepidoptera</taxon>
        <taxon>Glossata</taxon>
        <taxon>Ditrysia</taxon>
        <taxon>Papilionoidea</taxon>
        <taxon>Papilionidae</taxon>
        <taxon>Parnassiinae</taxon>
        <taxon>Parnassini</taxon>
        <taxon>Parnassius</taxon>
        <taxon>Parnassius</taxon>
    </lineage>
</organism>